<organism evidence="1">
    <name type="scientific">Magallana gigas</name>
    <name type="common">Pacific oyster</name>
    <name type="synonym">Crassostrea gigas</name>
    <dbReference type="NCBI Taxonomy" id="29159"/>
    <lineage>
        <taxon>Eukaryota</taxon>
        <taxon>Metazoa</taxon>
        <taxon>Spiralia</taxon>
        <taxon>Lophotrochozoa</taxon>
        <taxon>Mollusca</taxon>
        <taxon>Bivalvia</taxon>
        <taxon>Autobranchia</taxon>
        <taxon>Pteriomorphia</taxon>
        <taxon>Ostreida</taxon>
        <taxon>Ostreoidea</taxon>
        <taxon>Ostreidae</taxon>
        <taxon>Magallana</taxon>
    </lineage>
</organism>
<dbReference type="EMBL" id="JH816315">
    <property type="protein sequence ID" value="EKC36561.1"/>
    <property type="molecule type" value="Genomic_DNA"/>
</dbReference>
<protein>
    <submittedName>
        <fullName evidence="1">Uncharacterized protein</fullName>
    </submittedName>
</protein>
<accession>K1RQG6</accession>
<sequence>MQSSKEAMARVFKEIKEIIDDTKCRNPYEMTEDQLVNELTERGKDTKGSREQLVERLLKTDKSCPLLSFTMPKNVYCTFDSMCLGLECCINLKFALFVKVFKIWARFDPCATPHMLFSIGLDSYTYIVEIPANITFDGYEGELKSGFKLDILGGLDLTLRYSIDRDVKKGVFILKFGPVICFSPPADCILDGYLLTDVKIPIPQCRDFVFPDCPAEIDVQKNLPVAVRDMVKCEQPANCWGIDCCLQLTFNIPLGDSTITKNIPFWFKLDPCDFFLDIGFGKKTLLKTHLLEYEFVVFVVYSYRVEKMEDYGGFFVDVKILLCFDFDGNLTCIPTKDGLHLLKNQEIPLCDEVFPFDNKNFSLMTWMTEKSLDLNKQLAEGAVMLLLDNLNLTSFFQPTKCDRTRAPYSPSSQGIRNDCPKAIAFLPSQIPDPMSCHIPDYCTGIECCADIPVLGLGLHVTVFLDLDKLELQIGLETVKETIKLNDYVWGDVKTISVAAGLFKLSWLKHMEIPSIKDFKDNAKALLIQQLGIDQYLSDTPCDAGGELYSPSLQGWKNQCPLDWVVLPDMTSAKVRCGMSSNCTRIDCCVDFSLLNLKLHFFLHFDRCHYVISGGIEKKTFSFGLLDFNESWGIHHTESSDGFVIDNTRPIAGVVFDGIGQKCYNKVYAVDNVGYKSDVIVSDGVKVDITPPEPEYLFHIDNNLLKNPSFELYQSSLPINDTSLYDICSLTPDFIPDDWSLTSGSCAIVVLSIKNLARDGRSFLFIRGSVKQEIEGLKPGGFYQVNFFSSQIPLTAATASNKEGFLSVGKSKHMFLLYSKAYRHDEHELSLTREIVSWQRHTFYFTATHERTILEIGSADSKTGLFLDYLSLQNVERIRNNSAESQVSAHVVYIHQWGSIHGAWSFFEDNSPITEYSWAIGYTKGGTQIQQFTSTGVQNFGYNYNVTLIHNTFVHVTVIASNAAELIEISYSKPVLMDLTPPDIVYVYDGRLSNTDEDAWTDNEVVVNFLANDEESGIDYCEWAIGYQPQGIDLQTFYRLGTGEHLASKDFDYSVLESKTIYSTVRCHNRAGLFSSKSSDGVKISILPPSITNAKVKTIPLSITEYKAGNNYQSNVNNVKVQWSGFEDYTGIEQFKITLIGYGHEATFEEKMTFPVGQDIQSVDIMNMNMPEGLKNITVQAISKLLLTSSQVLFNVTVVSSKPITKVSWKDVFISQYPLFYEISVGTIDGGSDVLQWQETISTSIKFGLPPGFENFSKLSLHVFVRAISAGGTFEDIKIVIQHK</sequence>
<evidence type="ECO:0000313" key="1">
    <source>
        <dbReference type="EMBL" id="EKC36561.1"/>
    </source>
</evidence>
<reference evidence="1" key="1">
    <citation type="journal article" date="2012" name="Nature">
        <title>The oyster genome reveals stress adaptation and complexity of shell formation.</title>
        <authorList>
            <person name="Zhang G."/>
            <person name="Fang X."/>
            <person name="Guo X."/>
            <person name="Li L."/>
            <person name="Luo R."/>
            <person name="Xu F."/>
            <person name="Yang P."/>
            <person name="Zhang L."/>
            <person name="Wang X."/>
            <person name="Qi H."/>
            <person name="Xiong Z."/>
            <person name="Que H."/>
            <person name="Xie Y."/>
            <person name="Holland P.W."/>
            <person name="Paps J."/>
            <person name="Zhu Y."/>
            <person name="Wu F."/>
            <person name="Chen Y."/>
            <person name="Wang J."/>
            <person name="Peng C."/>
            <person name="Meng J."/>
            <person name="Yang L."/>
            <person name="Liu J."/>
            <person name="Wen B."/>
            <person name="Zhang N."/>
            <person name="Huang Z."/>
            <person name="Zhu Q."/>
            <person name="Feng Y."/>
            <person name="Mount A."/>
            <person name="Hedgecock D."/>
            <person name="Xu Z."/>
            <person name="Liu Y."/>
            <person name="Domazet-Loso T."/>
            <person name="Du Y."/>
            <person name="Sun X."/>
            <person name="Zhang S."/>
            <person name="Liu B."/>
            <person name="Cheng P."/>
            <person name="Jiang X."/>
            <person name="Li J."/>
            <person name="Fan D."/>
            <person name="Wang W."/>
            <person name="Fu W."/>
            <person name="Wang T."/>
            <person name="Wang B."/>
            <person name="Zhang J."/>
            <person name="Peng Z."/>
            <person name="Li Y."/>
            <person name="Li N."/>
            <person name="Wang J."/>
            <person name="Chen M."/>
            <person name="He Y."/>
            <person name="Tan F."/>
            <person name="Song X."/>
            <person name="Zheng Q."/>
            <person name="Huang R."/>
            <person name="Yang H."/>
            <person name="Du X."/>
            <person name="Chen L."/>
            <person name="Yang M."/>
            <person name="Gaffney P.M."/>
            <person name="Wang S."/>
            <person name="Luo L."/>
            <person name="She Z."/>
            <person name="Ming Y."/>
            <person name="Huang W."/>
            <person name="Zhang S."/>
            <person name="Huang B."/>
            <person name="Zhang Y."/>
            <person name="Qu T."/>
            <person name="Ni P."/>
            <person name="Miao G."/>
            <person name="Wang J."/>
            <person name="Wang Q."/>
            <person name="Steinberg C.E."/>
            <person name="Wang H."/>
            <person name="Li N."/>
            <person name="Qian L."/>
            <person name="Zhang G."/>
            <person name="Li Y."/>
            <person name="Yang H."/>
            <person name="Liu X."/>
            <person name="Wang J."/>
            <person name="Yin Y."/>
            <person name="Wang J."/>
        </authorList>
    </citation>
    <scope>NUCLEOTIDE SEQUENCE [LARGE SCALE GENOMIC DNA]</scope>
    <source>
        <strain evidence="1">05x7-T-G4-1.051#20</strain>
    </source>
</reference>
<dbReference type="HOGENOM" id="CLU_262933_0_0_1"/>
<name>K1RQG6_MAGGI</name>
<proteinExistence type="predicted"/>
<dbReference type="InParanoid" id="K1RQG6"/>
<dbReference type="PANTHER" id="PTHR16897">
    <property type="entry name" value="OS10G0105400 PROTEIN"/>
    <property type="match status" value="1"/>
</dbReference>
<dbReference type="PANTHER" id="PTHR16897:SF2">
    <property type="entry name" value="OS03G0226600 PROTEIN"/>
    <property type="match status" value="1"/>
</dbReference>
<gene>
    <name evidence="1" type="ORF">CGI_10020106</name>
</gene>